<feature type="domain" description="Helicase superfamily 3 single-stranded DNA/RNA virus" evidence="4">
    <location>
        <begin position="261"/>
        <end position="360"/>
    </location>
</feature>
<dbReference type="InterPro" id="IPR000605">
    <property type="entry name" value="Helicase_SF3_ssDNA/RNA_vir"/>
</dbReference>
<evidence type="ECO:0000259" key="4">
    <source>
        <dbReference type="Pfam" id="PF00910"/>
    </source>
</evidence>
<dbReference type="Proteomes" id="UP000272745">
    <property type="component" value="Segment"/>
</dbReference>
<dbReference type="EMBL" id="MH617734">
    <property type="protein sequence ID" value="AXH78029.1"/>
    <property type="molecule type" value="Genomic_DNA"/>
</dbReference>
<keyword evidence="5" id="KW-0547">Nucleotide-binding</keyword>
<evidence type="ECO:0000313" key="6">
    <source>
        <dbReference type="Proteomes" id="UP000272745"/>
    </source>
</evidence>
<sequence length="473" mass="54107">MIASPNSLSPPSLKIAFSDDEVSVLSNELSIYDGPTLSVATDPSFTQSAIDDLLKDEQKFADPKGRDTRLSRLILTIFPPDADEAWLRPESYFSNAPALFKCWAGQFELCPTTDKLHAHLYIEFHYGKGLRFKNFTEAIRKYVPVQVKSSRTCTKKQRQCAINYCVDERKRLPDSGYYVWPGCEFPVGFDTTLEPVKKQSKGEDDEKKRLWIESKPKFWTWDQIVHESDESKQLLFSCSWGSKYHSGRHAEDKARTIQNVVILYGAGGTGKTTLAQAWDKKDDEFDQERIYRRNPDDGAFWGGGRTAYKGQRIVHYEEFGGQEALSRLKEVCDIGKQGPSVNIKNGGAILNHETVLFTSNIHPAGWFHRLWSNDPKQFHPFWRRVTKVLFFPSHRADGSLAIPDEMNPPYFIDQTEEWSSFFGDYDQVKAHAEVHWPLKFEEEAPQAMLAHVSPGKPISDNPFYEYCKSGKHP</sequence>
<dbReference type="GO" id="GO:0042025">
    <property type="term" value="C:host cell nucleus"/>
    <property type="evidence" value="ECO:0007669"/>
    <property type="project" value="UniProtKB-SubCell"/>
</dbReference>
<keyword evidence="5" id="KW-0347">Helicase</keyword>
<comment type="subcellular location">
    <subcellularLocation>
        <location evidence="1">Host nucleus</location>
    </subcellularLocation>
</comment>
<dbReference type="Pfam" id="PF00910">
    <property type="entry name" value="RNA_helicase"/>
    <property type="match status" value="1"/>
</dbReference>
<reference evidence="5 6" key="1">
    <citation type="submission" date="2018-07" db="EMBL/GenBank/DDBJ databases">
        <title>Uncovering a Universe of Circular DNA Viruses in Animal Metagenomes.</title>
        <authorList>
            <person name="Tisza M."/>
            <person name="Buck C."/>
            <person name="Pastrana D."/>
            <person name="Welch N."/>
            <person name="Peretti A."/>
        </authorList>
    </citation>
    <scope>NUCLEOTIDE SEQUENCE [LARGE SCALE GENOMIC DNA]</scope>
    <source>
        <strain evidence="5">Ctia23</strain>
    </source>
</reference>
<evidence type="ECO:0000313" key="5">
    <source>
        <dbReference type="EMBL" id="AXH78029.1"/>
    </source>
</evidence>
<keyword evidence="5" id="KW-0378">Hydrolase</keyword>
<evidence type="ECO:0000256" key="1">
    <source>
        <dbReference type="ARBA" id="ARBA00004147"/>
    </source>
</evidence>
<proteinExistence type="predicted"/>
<keyword evidence="3" id="KW-1048">Host nucleus</keyword>
<dbReference type="Gene3D" id="3.40.1310.20">
    <property type="match status" value="1"/>
</dbReference>
<dbReference type="SUPFAM" id="SSF52540">
    <property type="entry name" value="P-loop containing nucleoside triphosphate hydrolases"/>
    <property type="match status" value="1"/>
</dbReference>
<dbReference type="GO" id="GO:0003723">
    <property type="term" value="F:RNA binding"/>
    <property type="evidence" value="ECO:0007669"/>
    <property type="project" value="InterPro"/>
</dbReference>
<accession>A0A345N329</accession>
<evidence type="ECO:0000256" key="3">
    <source>
        <dbReference type="ARBA" id="ARBA00022562"/>
    </source>
</evidence>
<name>A0A345N329_9VIRU</name>
<dbReference type="KEGG" id="vg:80521759"/>
<protein>
    <recommendedName>
        <fullName evidence="2">Replication-associated protein</fullName>
    </recommendedName>
</protein>
<keyword evidence="6" id="KW-1185">Reference proteome</keyword>
<evidence type="ECO:0000256" key="2">
    <source>
        <dbReference type="ARBA" id="ARBA00014531"/>
    </source>
</evidence>
<organism evidence="5 6">
    <name type="scientific">Bacilladnaviridae sp. isolate ctia23</name>
    <dbReference type="NCBI Taxonomy" id="3070178"/>
    <lineage>
        <taxon>Viruses</taxon>
        <taxon>Monodnaviria</taxon>
        <taxon>Shotokuvirae</taxon>
        <taxon>Cressdnaviricota</taxon>
        <taxon>Arfiviricetes</taxon>
        <taxon>Baphyvirales</taxon>
        <taxon>Bacilladnaviridae</taxon>
        <taxon>Protobacilladnavirus</taxon>
        <taxon>Protobacilladnavirus snap</taxon>
    </lineage>
</organism>
<keyword evidence="5" id="KW-0067">ATP-binding</keyword>
<dbReference type="Gene3D" id="3.40.50.300">
    <property type="entry name" value="P-loop containing nucleotide triphosphate hydrolases"/>
    <property type="match status" value="1"/>
</dbReference>
<dbReference type="InterPro" id="IPR027417">
    <property type="entry name" value="P-loop_NTPase"/>
</dbReference>
<dbReference type="GO" id="GO:0003724">
    <property type="term" value="F:RNA helicase activity"/>
    <property type="evidence" value="ECO:0007669"/>
    <property type="project" value="InterPro"/>
</dbReference>